<sequence length="140" mass="16833">MDDKRSTKDSVNRGHQIRRIGRNSTWYPYRKSFRLVLFNWAKVFYDQRLTGALLDRIIHHAHIIQIQGESYRFRQMRKLKLIQGEVKMVHLNSPKLFLGKYPLSKEPCKGLNKGILWTRRDICIPDDFEQLKWAYILIFL</sequence>
<protein>
    <recommendedName>
        <fullName evidence="1">IstB-like ATP-binding domain-containing protein</fullName>
    </recommendedName>
</protein>
<proteinExistence type="predicted"/>
<dbReference type="GO" id="GO:0005524">
    <property type="term" value="F:ATP binding"/>
    <property type="evidence" value="ECO:0007669"/>
    <property type="project" value="InterPro"/>
</dbReference>
<dbReference type="InterPro" id="IPR002611">
    <property type="entry name" value="IstB_ATP-bd"/>
</dbReference>
<evidence type="ECO:0000313" key="2">
    <source>
        <dbReference type="EMBL" id="RLE11095.1"/>
    </source>
</evidence>
<dbReference type="Proteomes" id="UP000280417">
    <property type="component" value="Unassembled WGS sequence"/>
</dbReference>
<name>A0A662D6M7_UNCAE</name>
<evidence type="ECO:0000313" key="3">
    <source>
        <dbReference type="Proteomes" id="UP000280417"/>
    </source>
</evidence>
<dbReference type="EMBL" id="QMQA01000286">
    <property type="protein sequence ID" value="RLE11095.1"/>
    <property type="molecule type" value="Genomic_DNA"/>
</dbReference>
<reference evidence="2 3" key="1">
    <citation type="submission" date="2018-06" db="EMBL/GenBank/DDBJ databases">
        <title>Extensive metabolic versatility and redundancy in microbially diverse, dynamic hydrothermal sediments.</title>
        <authorList>
            <person name="Dombrowski N."/>
            <person name="Teske A."/>
            <person name="Baker B.J."/>
        </authorList>
    </citation>
    <scope>NUCLEOTIDE SEQUENCE [LARGE SCALE GENOMIC DNA]</scope>
    <source>
        <strain evidence="2">B3_G15</strain>
    </source>
</reference>
<dbReference type="AlphaFoldDB" id="A0A662D6M7"/>
<comment type="caution">
    <text evidence="2">The sequence shown here is derived from an EMBL/GenBank/DDBJ whole genome shotgun (WGS) entry which is preliminary data.</text>
</comment>
<evidence type="ECO:0000259" key="1">
    <source>
        <dbReference type="Pfam" id="PF01695"/>
    </source>
</evidence>
<feature type="domain" description="IstB-like ATP-binding" evidence="1">
    <location>
        <begin position="35"/>
        <end position="77"/>
    </location>
</feature>
<dbReference type="Pfam" id="PF01695">
    <property type="entry name" value="IstB_IS21"/>
    <property type="match status" value="1"/>
</dbReference>
<accession>A0A662D6M7</accession>
<organism evidence="2 3">
    <name type="scientific">Aerophobetes bacterium</name>
    <dbReference type="NCBI Taxonomy" id="2030807"/>
    <lineage>
        <taxon>Bacteria</taxon>
        <taxon>Candidatus Aerophobota</taxon>
    </lineage>
</organism>
<gene>
    <name evidence="2" type="ORF">DRJ04_08650</name>
</gene>